<evidence type="ECO:0000313" key="4">
    <source>
        <dbReference type="Proteomes" id="UP000008810"/>
    </source>
</evidence>
<evidence type="ECO:0000256" key="1">
    <source>
        <dbReference type="SAM" id="MobiDB-lite"/>
    </source>
</evidence>
<feature type="compositionally biased region" description="Basic and acidic residues" evidence="1">
    <location>
        <begin position="27"/>
        <end position="40"/>
    </location>
</feature>
<gene>
    <name evidence="2" type="ORF">BRADI_4g27801v3</name>
</gene>
<dbReference type="EMBL" id="CM000883">
    <property type="protein sequence ID" value="KQJ89776.2"/>
    <property type="molecule type" value="Genomic_DNA"/>
</dbReference>
<protein>
    <submittedName>
        <fullName evidence="2 3">Uncharacterized protein</fullName>
    </submittedName>
</protein>
<dbReference type="Proteomes" id="UP000008810">
    <property type="component" value="Chromosome 4"/>
</dbReference>
<feature type="region of interest" description="Disordered" evidence="1">
    <location>
        <begin position="27"/>
        <end position="159"/>
    </location>
</feature>
<proteinExistence type="predicted"/>
<keyword evidence="4" id="KW-1185">Reference proteome</keyword>
<organism evidence="2">
    <name type="scientific">Brachypodium distachyon</name>
    <name type="common">Purple false brome</name>
    <name type="synonym">Trachynia distachya</name>
    <dbReference type="NCBI Taxonomy" id="15368"/>
    <lineage>
        <taxon>Eukaryota</taxon>
        <taxon>Viridiplantae</taxon>
        <taxon>Streptophyta</taxon>
        <taxon>Embryophyta</taxon>
        <taxon>Tracheophyta</taxon>
        <taxon>Spermatophyta</taxon>
        <taxon>Magnoliopsida</taxon>
        <taxon>Liliopsida</taxon>
        <taxon>Poales</taxon>
        <taxon>Poaceae</taxon>
        <taxon>BOP clade</taxon>
        <taxon>Pooideae</taxon>
        <taxon>Stipodae</taxon>
        <taxon>Brachypodieae</taxon>
        <taxon>Brachypodium</taxon>
    </lineage>
</organism>
<sequence>MPSLPSLSFSCDNLSCNIWFCCGSPKDEPGKHDDSFRKNPDQPAPMQSAPHVVVTPVSAPKRQEPPPQPAWIPSPPPPPPPPAAAAAAVPSKRYEPPPSPPSRVPSKTYDGMLQPAVSSPTAQAAARAPASQYPPARQLNFDDAKPSVESYPQAHQVYY</sequence>
<evidence type="ECO:0000313" key="3">
    <source>
        <dbReference type="EnsemblPlants" id="KQJ89776"/>
    </source>
</evidence>
<dbReference type="STRING" id="15368.A0A0Q3IUV2"/>
<evidence type="ECO:0000313" key="2">
    <source>
        <dbReference type="EMBL" id="KQJ89776.2"/>
    </source>
</evidence>
<accession>A0A0Q3IUV2</accession>
<dbReference type="Gramene" id="KQJ89776">
    <property type="protein sequence ID" value="KQJ89776"/>
    <property type="gene ID" value="BRADI_4g27801v3"/>
</dbReference>
<dbReference type="InParanoid" id="A0A0Q3IUV2"/>
<reference evidence="2" key="2">
    <citation type="submission" date="2017-06" db="EMBL/GenBank/DDBJ databases">
        <title>WGS assembly of Brachypodium distachyon.</title>
        <authorList>
            <consortium name="The International Brachypodium Initiative"/>
            <person name="Lucas S."/>
            <person name="Harmon-Smith M."/>
            <person name="Lail K."/>
            <person name="Tice H."/>
            <person name="Grimwood J."/>
            <person name="Bruce D."/>
            <person name="Barry K."/>
            <person name="Shu S."/>
            <person name="Lindquist E."/>
            <person name="Wang M."/>
            <person name="Pitluck S."/>
            <person name="Vogel J.P."/>
            <person name="Garvin D.F."/>
            <person name="Mockler T.C."/>
            <person name="Schmutz J."/>
            <person name="Rokhsar D."/>
            <person name="Bevan M.W."/>
        </authorList>
    </citation>
    <scope>NUCLEOTIDE SEQUENCE</scope>
    <source>
        <strain evidence="2">Bd21</strain>
    </source>
</reference>
<reference evidence="3" key="3">
    <citation type="submission" date="2018-08" db="UniProtKB">
        <authorList>
            <consortium name="EnsemblPlants"/>
        </authorList>
    </citation>
    <scope>IDENTIFICATION</scope>
    <source>
        <strain evidence="3">cv. Bd21</strain>
    </source>
</reference>
<dbReference type="OrthoDB" id="696737at2759"/>
<dbReference type="AlphaFoldDB" id="A0A0Q3IUV2"/>
<reference evidence="2 3" key="1">
    <citation type="journal article" date="2010" name="Nature">
        <title>Genome sequencing and analysis of the model grass Brachypodium distachyon.</title>
        <authorList>
            <consortium name="International Brachypodium Initiative"/>
        </authorList>
    </citation>
    <scope>NUCLEOTIDE SEQUENCE [LARGE SCALE GENOMIC DNA]</scope>
    <source>
        <strain evidence="2 3">Bd21</strain>
    </source>
</reference>
<feature type="compositionally biased region" description="Low complexity" evidence="1">
    <location>
        <begin position="114"/>
        <end position="136"/>
    </location>
</feature>
<name>A0A0Q3IUV2_BRADI</name>
<dbReference type="EnsemblPlants" id="KQJ89776">
    <property type="protein sequence ID" value="KQJ89776"/>
    <property type="gene ID" value="BRADI_4g27801v3"/>
</dbReference>
<dbReference type="ExpressionAtlas" id="A0A0Q3IUV2">
    <property type="expression patterns" value="differential"/>
</dbReference>
<feature type="compositionally biased region" description="Pro residues" evidence="1">
    <location>
        <begin position="65"/>
        <end position="83"/>
    </location>
</feature>